<feature type="compositionally biased region" description="Pro residues" evidence="1">
    <location>
        <begin position="331"/>
        <end position="340"/>
    </location>
</feature>
<sequence>MREFQRLRVGVFTVGIRWFTPMLFLVAFALSAKACNIPVFRYALERWKTDPVEIVVFGKGDLPESDALKLKQLSDLASGPDSSLNAKLIYVDVTKPIDASYETLWSRLKHQVSAMPYLTVCTKGNGGRRGRYFRSPLRDVAPETIIRSAVRDELKRRLLAGHSVVWLLIKSPDATKNDAATKLLRDSFRSLQSKIKLPEGIGLPGSELYADVPLVMRFSVLEIDPKKNEDPYLIDTLTSLGPLPWQEDDPKIVPVFGRGRALEVLPARLVDESMVRQFTEYLAGACSCQVKEQNPGFDLLIHCEWDSELFGGVDNRPPDRSNIEGTNQPPTLVPIPPGRK</sequence>
<gene>
    <name evidence="2" type="ORF">QTN89_01480</name>
</gene>
<dbReference type="RefSeq" id="WP_289161819.1">
    <property type="nucleotide sequence ID" value="NZ_JASZZN010000001.1"/>
</dbReference>
<evidence type="ECO:0000313" key="2">
    <source>
        <dbReference type="EMBL" id="MDM4014081.1"/>
    </source>
</evidence>
<reference evidence="2 3" key="1">
    <citation type="submission" date="2023-06" db="EMBL/GenBank/DDBJ databases">
        <title>Roseiconus lacunae JC819 isolated from Gulf of Mannar region, Tamil Nadu.</title>
        <authorList>
            <person name="Pk S."/>
            <person name="Ch S."/>
            <person name="Ch V.R."/>
        </authorList>
    </citation>
    <scope>NUCLEOTIDE SEQUENCE [LARGE SCALE GENOMIC DNA]</scope>
    <source>
        <strain evidence="2 3">JC819</strain>
    </source>
</reference>
<organism evidence="2 3">
    <name type="scientific">Roseiconus lacunae</name>
    <dbReference type="NCBI Taxonomy" id="2605694"/>
    <lineage>
        <taxon>Bacteria</taxon>
        <taxon>Pseudomonadati</taxon>
        <taxon>Planctomycetota</taxon>
        <taxon>Planctomycetia</taxon>
        <taxon>Pirellulales</taxon>
        <taxon>Pirellulaceae</taxon>
        <taxon>Roseiconus</taxon>
    </lineage>
</organism>
<proteinExistence type="predicted"/>
<protein>
    <recommendedName>
        <fullName evidence="4">TIGR03435 family protein</fullName>
    </recommendedName>
</protein>
<evidence type="ECO:0000313" key="3">
    <source>
        <dbReference type="Proteomes" id="UP001239462"/>
    </source>
</evidence>
<name>A0ABT7PCY6_9BACT</name>
<feature type="region of interest" description="Disordered" evidence="1">
    <location>
        <begin position="314"/>
        <end position="340"/>
    </location>
</feature>
<accession>A0ABT7PCY6</accession>
<keyword evidence="3" id="KW-1185">Reference proteome</keyword>
<dbReference type="Proteomes" id="UP001239462">
    <property type="component" value="Unassembled WGS sequence"/>
</dbReference>
<evidence type="ECO:0000256" key="1">
    <source>
        <dbReference type="SAM" id="MobiDB-lite"/>
    </source>
</evidence>
<comment type="caution">
    <text evidence="2">The sequence shown here is derived from an EMBL/GenBank/DDBJ whole genome shotgun (WGS) entry which is preliminary data.</text>
</comment>
<dbReference type="EMBL" id="JASZZN010000001">
    <property type="protein sequence ID" value="MDM4014081.1"/>
    <property type="molecule type" value="Genomic_DNA"/>
</dbReference>
<evidence type="ECO:0008006" key="4">
    <source>
        <dbReference type="Google" id="ProtNLM"/>
    </source>
</evidence>